<keyword evidence="3" id="KW-1185">Reference proteome</keyword>
<organism evidence="2 3">
    <name type="scientific">Aquirhabdus parva</name>
    <dbReference type="NCBI Taxonomy" id="2283318"/>
    <lineage>
        <taxon>Bacteria</taxon>
        <taxon>Pseudomonadati</taxon>
        <taxon>Pseudomonadota</taxon>
        <taxon>Gammaproteobacteria</taxon>
        <taxon>Moraxellales</taxon>
        <taxon>Moraxellaceae</taxon>
        <taxon>Aquirhabdus</taxon>
    </lineage>
</organism>
<evidence type="ECO:0000313" key="3">
    <source>
        <dbReference type="Proteomes" id="UP000253940"/>
    </source>
</evidence>
<proteinExistence type="predicted"/>
<keyword evidence="1" id="KW-1133">Transmembrane helix</keyword>
<feature type="transmembrane region" description="Helical" evidence="1">
    <location>
        <begin position="305"/>
        <end position="325"/>
    </location>
</feature>
<evidence type="ECO:0008006" key="4">
    <source>
        <dbReference type="Google" id="ProtNLM"/>
    </source>
</evidence>
<protein>
    <recommendedName>
        <fullName evidence="4">Glycosyltransferase RgtA/B/C/D-like domain-containing protein</fullName>
    </recommendedName>
</protein>
<dbReference type="EMBL" id="CP031222">
    <property type="protein sequence ID" value="AXI04276.1"/>
    <property type="molecule type" value="Genomic_DNA"/>
</dbReference>
<feature type="transmembrane region" description="Helical" evidence="1">
    <location>
        <begin position="469"/>
        <end position="491"/>
    </location>
</feature>
<feature type="transmembrane region" description="Helical" evidence="1">
    <location>
        <begin position="201"/>
        <end position="219"/>
    </location>
</feature>
<sequence length="503" mass="57305">MISQKTGPVKTFSFDQFTRLFSIIAFISLLFGIKLWLIYTYGNPTPFWDQWDGEAANLYAPFLERTLHLKDLFAAHNEHRIFTTRLLALTELKINGIWNPILQMVINAVLHITTLVLIISLMLKAIGQKFLLPTLAFSLILFSLPYAYENTLAGFQAQFYFSLLFSMTTLWLIVKKPPLSIAWWIGLFSGGLAFFSLASGIFSIAAATAMGIVFFILKLRRDPAQFLAVSILICVLILGILYTPSIPYHISLKAHSPQQFFYAFFTILSWPLNNIGINTLFLNLPAIIFICFILWQRPKASDPKWFLLGAIIWACIQSASIAYGRNANPLAPRYLDLYAILTLINFICLLSIFDYFKLNRYRLTILSCAIWIILTLIAVASATQESYGQIQLQYMRGQEQQVNTRDYVTTGNMTYLENKSLFSIPYPDAHRLALILNKPSIRSILPQSIAPSETTKSGRLDSFISQLLAHYWLFLWFGLTSLVLTFFFILIDHFKTAPPLPTE</sequence>
<feature type="transmembrane region" description="Helical" evidence="1">
    <location>
        <begin position="130"/>
        <end position="148"/>
    </location>
</feature>
<keyword evidence="1" id="KW-0812">Transmembrane</keyword>
<dbReference type="KEGG" id="mbah:HYN46_16395"/>
<feature type="transmembrane region" description="Helical" evidence="1">
    <location>
        <begin position="260"/>
        <end position="293"/>
    </location>
</feature>
<reference evidence="2 3" key="1">
    <citation type="submission" date="2018-07" db="EMBL/GenBank/DDBJ databases">
        <title>Genome sequencing of Moraxellaceae gen. HYN0046.</title>
        <authorList>
            <person name="Kim M."/>
            <person name="Yi H."/>
        </authorList>
    </citation>
    <scope>NUCLEOTIDE SEQUENCE [LARGE SCALE GENOMIC DNA]</scope>
    <source>
        <strain evidence="2 3">HYN0046</strain>
    </source>
</reference>
<dbReference type="Proteomes" id="UP000253940">
    <property type="component" value="Chromosome"/>
</dbReference>
<name>A0A345PAG7_9GAMM</name>
<dbReference type="OrthoDB" id="8625549at2"/>
<feature type="transmembrane region" description="Helical" evidence="1">
    <location>
        <begin position="20"/>
        <end position="39"/>
    </location>
</feature>
<accession>A0A345PAG7</accession>
<feature type="transmembrane region" description="Helical" evidence="1">
    <location>
        <begin position="101"/>
        <end position="123"/>
    </location>
</feature>
<dbReference type="AlphaFoldDB" id="A0A345PAG7"/>
<feature type="transmembrane region" description="Helical" evidence="1">
    <location>
        <begin position="154"/>
        <end position="174"/>
    </location>
</feature>
<evidence type="ECO:0000256" key="1">
    <source>
        <dbReference type="SAM" id="Phobius"/>
    </source>
</evidence>
<feature type="transmembrane region" description="Helical" evidence="1">
    <location>
        <begin position="226"/>
        <end position="248"/>
    </location>
</feature>
<feature type="transmembrane region" description="Helical" evidence="1">
    <location>
        <begin position="179"/>
        <end position="195"/>
    </location>
</feature>
<dbReference type="RefSeq" id="WP_114900384.1">
    <property type="nucleotide sequence ID" value="NZ_CP031222.1"/>
</dbReference>
<gene>
    <name evidence="2" type="ORF">HYN46_16395</name>
</gene>
<feature type="transmembrane region" description="Helical" evidence="1">
    <location>
        <begin position="363"/>
        <end position="382"/>
    </location>
</feature>
<keyword evidence="1" id="KW-0472">Membrane</keyword>
<feature type="transmembrane region" description="Helical" evidence="1">
    <location>
        <begin position="337"/>
        <end position="356"/>
    </location>
</feature>
<evidence type="ECO:0000313" key="2">
    <source>
        <dbReference type="EMBL" id="AXI04276.1"/>
    </source>
</evidence>